<dbReference type="Proteomes" id="UP001187682">
    <property type="component" value="Unassembled WGS sequence"/>
</dbReference>
<feature type="domain" description="Serine hydrolase" evidence="2">
    <location>
        <begin position="2"/>
        <end position="238"/>
    </location>
</feature>
<evidence type="ECO:0000256" key="1">
    <source>
        <dbReference type="ARBA" id="ARBA00022801"/>
    </source>
</evidence>
<sequence length="260" mass="28217">MRFLCLPGAFGSADKFQVQLAPIISELTSDGTATFHFVDGNHEASPPDGFEEFFGQPPYYRFISPDDDSSANSTTDVLELIRDFPAAETPEATMRELMSDGVADSRRSTKQAIQYLYDVIERSGPFDGVIGYSEGATVAATLLLCEKAKREASGGAAGGLRCGIFFMGWPPMDPKGFTLVLRDESKWAIDVPTCHVVGSLDPYIDGSMALYNVCDPETAVIFDHAKGHTLPREKRLVKELGDTIREMIARTDGGMVTAAA</sequence>
<dbReference type="Gene3D" id="3.40.50.1820">
    <property type="entry name" value="alpha/beta hydrolase"/>
    <property type="match status" value="1"/>
</dbReference>
<keyword evidence="1 3" id="KW-0378">Hydrolase</keyword>
<dbReference type="SUPFAM" id="SSF53474">
    <property type="entry name" value="alpha/beta-Hydrolases"/>
    <property type="match status" value="1"/>
</dbReference>
<reference evidence="3" key="1">
    <citation type="submission" date="2018-03" db="EMBL/GenBank/DDBJ databases">
        <authorList>
            <person name="Guldener U."/>
        </authorList>
    </citation>
    <scope>NUCLEOTIDE SEQUENCE</scope>
</reference>
<dbReference type="InterPro" id="IPR005645">
    <property type="entry name" value="FSH-like_dom"/>
</dbReference>
<protein>
    <submittedName>
        <fullName evidence="3">Probable FSH2 Serine hydrolase that localizes to both the nucleus and cytoplasm</fullName>
    </submittedName>
</protein>
<dbReference type="Pfam" id="PF03959">
    <property type="entry name" value="FSH1"/>
    <property type="match status" value="1"/>
</dbReference>
<dbReference type="InterPro" id="IPR029058">
    <property type="entry name" value="AB_hydrolase_fold"/>
</dbReference>
<dbReference type="GO" id="GO:0005634">
    <property type="term" value="C:nucleus"/>
    <property type="evidence" value="ECO:0007669"/>
    <property type="project" value="TreeGrafter"/>
</dbReference>
<name>A0AAE8ST85_9PEZI</name>
<dbReference type="PANTHER" id="PTHR48070:SF4">
    <property type="entry name" value="ESTERASE ALNB"/>
    <property type="match status" value="1"/>
</dbReference>
<evidence type="ECO:0000259" key="2">
    <source>
        <dbReference type="Pfam" id="PF03959"/>
    </source>
</evidence>
<dbReference type="AlphaFoldDB" id="A0AAE8ST85"/>
<comment type="caution">
    <text evidence="3">The sequence shown here is derived from an EMBL/GenBank/DDBJ whole genome shotgun (WGS) entry which is preliminary data.</text>
</comment>
<dbReference type="EMBL" id="ONZQ02000003">
    <property type="protein sequence ID" value="SPO00226.1"/>
    <property type="molecule type" value="Genomic_DNA"/>
</dbReference>
<dbReference type="InterPro" id="IPR050593">
    <property type="entry name" value="LovG"/>
</dbReference>
<evidence type="ECO:0000313" key="3">
    <source>
        <dbReference type="EMBL" id="SPO00226.1"/>
    </source>
</evidence>
<dbReference type="GO" id="GO:0016787">
    <property type="term" value="F:hydrolase activity"/>
    <property type="evidence" value="ECO:0007669"/>
    <property type="project" value="UniProtKB-KW"/>
</dbReference>
<dbReference type="GO" id="GO:0005737">
    <property type="term" value="C:cytoplasm"/>
    <property type="evidence" value="ECO:0007669"/>
    <property type="project" value="TreeGrafter"/>
</dbReference>
<gene>
    <name evidence="3" type="ORF">DNG_03073</name>
</gene>
<dbReference type="GO" id="GO:0019748">
    <property type="term" value="P:secondary metabolic process"/>
    <property type="evidence" value="ECO:0007669"/>
    <property type="project" value="TreeGrafter"/>
</dbReference>
<organism evidence="3 4">
    <name type="scientific">Cephalotrichum gorgonifer</name>
    <dbReference type="NCBI Taxonomy" id="2041049"/>
    <lineage>
        <taxon>Eukaryota</taxon>
        <taxon>Fungi</taxon>
        <taxon>Dikarya</taxon>
        <taxon>Ascomycota</taxon>
        <taxon>Pezizomycotina</taxon>
        <taxon>Sordariomycetes</taxon>
        <taxon>Hypocreomycetidae</taxon>
        <taxon>Microascales</taxon>
        <taxon>Microascaceae</taxon>
        <taxon>Cephalotrichum</taxon>
    </lineage>
</organism>
<keyword evidence="4" id="KW-1185">Reference proteome</keyword>
<accession>A0AAE8ST85</accession>
<evidence type="ECO:0000313" key="4">
    <source>
        <dbReference type="Proteomes" id="UP001187682"/>
    </source>
</evidence>
<dbReference type="PANTHER" id="PTHR48070">
    <property type="entry name" value="ESTERASE OVCA2"/>
    <property type="match status" value="1"/>
</dbReference>
<proteinExistence type="predicted"/>